<dbReference type="AlphaFoldDB" id="A0A5N5QGV0"/>
<dbReference type="InterPro" id="IPR025340">
    <property type="entry name" value="DUF4246"/>
</dbReference>
<proteinExistence type="predicted"/>
<comment type="caution">
    <text evidence="3">The sequence shown here is derived from an EMBL/GenBank/DDBJ whole genome shotgun (WGS) entry which is preliminary data.</text>
</comment>
<dbReference type="InterPro" id="IPR049207">
    <property type="entry name" value="DUF4246_N"/>
</dbReference>
<evidence type="ECO:0000313" key="4">
    <source>
        <dbReference type="Proteomes" id="UP000383932"/>
    </source>
</evidence>
<feature type="domain" description="DUF4246" evidence="1">
    <location>
        <begin position="79"/>
        <end position="477"/>
    </location>
</feature>
<dbReference type="Pfam" id="PF14033">
    <property type="entry name" value="DUF4246"/>
    <property type="match status" value="1"/>
</dbReference>
<name>A0A5N5QGV0_9AGAM</name>
<dbReference type="Proteomes" id="UP000383932">
    <property type="component" value="Unassembled WGS sequence"/>
</dbReference>
<dbReference type="PANTHER" id="PTHR33119:SF1">
    <property type="entry name" value="FE2OG DIOXYGENASE DOMAIN-CONTAINING PROTEIN"/>
    <property type="match status" value="1"/>
</dbReference>
<accession>A0A5N5QGV0</accession>
<protein>
    <submittedName>
        <fullName evidence="3">Filamentous muscle protein titin-animal</fullName>
    </submittedName>
</protein>
<keyword evidence="4" id="KW-1185">Reference proteome</keyword>
<gene>
    <name evidence="3" type="ORF">CTheo_5877</name>
</gene>
<evidence type="ECO:0000259" key="2">
    <source>
        <dbReference type="Pfam" id="PF21666"/>
    </source>
</evidence>
<evidence type="ECO:0000313" key="3">
    <source>
        <dbReference type="EMBL" id="KAB5590681.1"/>
    </source>
</evidence>
<sequence length="546" mass="62552">MPAASSYNRPLPNAFGYNESYDIVGGPPAVIKPLVELEMTRLSADLRRKPMWWTKFRDQEILARWRAEAISQARLMKESHVDYILQELDGYANLRDEQSGAEVSCYDRIWQSDELIPSVLRQRLITGVAKLENVPEAEKDWHPRSNGQVLDLVHPSLYPIVYDRTLAYPKYSEVRNPDDLKPCGRPLFGDTSPNAYYNSKHFQWLPTDFIVSNDSKSVESDGYINNLHPDEHSELHKTIEELIAAYIPLFERALTDSIPENNVVPERTNNTYSYDDGGYPGKDYFRDYEEWYNNRPIILPQVVKGGYVPGILEQRKIQYTLAGRTIQVIVKLANIHLTPVKPTYAGGSWHIEGMINESIAVSGIYYYDEENITESRLAFRTAVECPMDCEQSDERGCKLTWGIGRDDPCVNELGSVITSQHRCIAFPNTYQHRVSPFELADKTKPGHRKILALFLVDPATRRTSTKFVPPQQREWRTSAITANPVLKAAFEKLAPELVTKIDSMAEGLMTRQEAEAYRLELMDERKAYVGQSNEKWFMAPFDLCEH</sequence>
<organism evidence="3 4">
    <name type="scientific">Ceratobasidium theobromae</name>
    <dbReference type="NCBI Taxonomy" id="1582974"/>
    <lineage>
        <taxon>Eukaryota</taxon>
        <taxon>Fungi</taxon>
        <taxon>Dikarya</taxon>
        <taxon>Basidiomycota</taxon>
        <taxon>Agaricomycotina</taxon>
        <taxon>Agaricomycetes</taxon>
        <taxon>Cantharellales</taxon>
        <taxon>Ceratobasidiaceae</taxon>
        <taxon>Ceratobasidium</taxon>
    </lineage>
</organism>
<dbReference type="PANTHER" id="PTHR33119">
    <property type="entry name" value="IFI3P"/>
    <property type="match status" value="1"/>
</dbReference>
<dbReference type="Pfam" id="PF21666">
    <property type="entry name" value="DUF4246_N"/>
    <property type="match status" value="1"/>
</dbReference>
<reference evidence="3 4" key="1">
    <citation type="journal article" date="2019" name="Fungal Biol. Biotechnol.">
        <title>Draft genome sequence of fastidious pathogen Ceratobasidium theobromae, which causes vascular-streak dieback in Theobroma cacao.</title>
        <authorList>
            <person name="Ali S.S."/>
            <person name="Asman A."/>
            <person name="Shao J."/>
            <person name="Firmansyah A.P."/>
            <person name="Susilo A.W."/>
            <person name="Rosmana A."/>
            <person name="McMahon P."/>
            <person name="Junaid M."/>
            <person name="Guest D."/>
            <person name="Kheng T.Y."/>
            <person name="Meinhardt L.W."/>
            <person name="Bailey B.A."/>
        </authorList>
    </citation>
    <scope>NUCLEOTIDE SEQUENCE [LARGE SCALE GENOMIC DNA]</scope>
    <source>
        <strain evidence="3 4">CT2</strain>
    </source>
</reference>
<dbReference type="EMBL" id="SSOP01000152">
    <property type="protein sequence ID" value="KAB5590681.1"/>
    <property type="molecule type" value="Genomic_DNA"/>
</dbReference>
<evidence type="ECO:0000259" key="1">
    <source>
        <dbReference type="Pfam" id="PF14033"/>
    </source>
</evidence>
<dbReference type="InterPro" id="IPR049192">
    <property type="entry name" value="DUF4246_C"/>
</dbReference>
<feature type="domain" description="DUF4246" evidence="2">
    <location>
        <begin position="14"/>
        <end position="68"/>
    </location>
</feature>
<dbReference type="OrthoDB" id="415532at2759"/>